<dbReference type="EMBL" id="CAFBQP010000151">
    <property type="protein sequence ID" value="CAB5068637.1"/>
    <property type="molecule type" value="Genomic_DNA"/>
</dbReference>
<dbReference type="EMBL" id="CAEZYY010000085">
    <property type="protein sequence ID" value="CAB4775982.1"/>
    <property type="molecule type" value="Genomic_DNA"/>
</dbReference>
<dbReference type="InterPro" id="IPR000577">
    <property type="entry name" value="Carb_kinase_FGGY"/>
</dbReference>
<evidence type="ECO:0000313" key="5">
    <source>
        <dbReference type="EMBL" id="CAB4729480.1"/>
    </source>
</evidence>
<dbReference type="GO" id="GO:0005975">
    <property type="term" value="P:carbohydrate metabolic process"/>
    <property type="evidence" value="ECO:0007669"/>
    <property type="project" value="InterPro"/>
</dbReference>
<dbReference type="AlphaFoldDB" id="A0A6J6S3B8"/>
<protein>
    <submittedName>
        <fullName evidence="5">Unannotated protein</fullName>
    </submittedName>
</protein>
<feature type="domain" description="Carbohydrate kinase FGGY N-terminal" evidence="3">
    <location>
        <begin position="12"/>
        <end position="259"/>
    </location>
</feature>
<gene>
    <name evidence="5" type="ORF">UFOPK2602_02249</name>
    <name evidence="6" type="ORF">UFOPK2806_02708</name>
    <name evidence="7" type="ORF">UFOPK3417_00844</name>
    <name evidence="8" type="ORF">UFOPK4306_02462</name>
</gene>
<dbReference type="EMBL" id="CAFBLR010000066">
    <property type="protein sequence ID" value="CAB4872981.1"/>
    <property type="molecule type" value="Genomic_DNA"/>
</dbReference>
<evidence type="ECO:0000313" key="6">
    <source>
        <dbReference type="EMBL" id="CAB4775982.1"/>
    </source>
</evidence>
<dbReference type="InterPro" id="IPR043129">
    <property type="entry name" value="ATPase_NBD"/>
</dbReference>
<evidence type="ECO:0000259" key="4">
    <source>
        <dbReference type="Pfam" id="PF02782"/>
    </source>
</evidence>
<dbReference type="Pfam" id="PF02782">
    <property type="entry name" value="FGGY_C"/>
    <property type="match status" value="1"/>
</dbReference>
<sequence length="520" mass="54516">MNTSPSVPGDLFLGVDVGTQGSKAGLYTRDGVLVADTYAEHRFDHLRPGWVEMDAHQIEAAVVDAIARAVRAAGGDGTRVRAVSLSGILCGPVFVDDDWVPVRPIIPFLDTRAQDEVRHLRHEVEPIWETESANASLDTYVMATTYEWIRRHEPDVHSRISKILSLAPYVSGRLCGLRARDAFTDPSHLSGWIIGWDAATGRVSERQLALLGIHPEQAPRVVAASDVIGTISADTARRTGLAAGTPVVAGAGDVMQSNLSAGLVAPGMATDVAGTASILTVGVTGPVPAITRVPGMLYSLGTLPGQALYWGYVKAGGLSLRWLRDEVLRRPGDDDLYREMDALASQVAAGSDGVLFTPYLSGGSPDSPHASGTWLGMTAGANVATLWRSVLESIALEYADFLDVFAANGIPVAEVLAVGGGARSAVWNQIKADVIGTPWRVPSRQDGAILANAALAAHGVGAIDDLAAAVGSWVSGGAASTPDPVRHATYQAVQSVRRSILAGPLREAFAAIAPLRSGNA</sequence>
<keyword evidence="1" id="KW-0808">Transferase</keyword>
<dbReference type="InterPro" id="IPR050406">
    <property type="entry name" value="FGGY_Carb_Kinase"/>
</dbReference>
<evidence type="ECO:0000313" key="8">
    <source>
        <dbReference type="EMBL" id="CAB5068637.1"/>
    </source>
</evidence>
<dbReference type="PANTHER" id="PTHR43095:SF5">
    <property type="entry name" value="XYLULOSE KINASE"/>
    <property type="match status" value="1"/>
</dbReference>
<dbReference type="SUPFAM" id="SSF53067">
    <property type="entry name" value="Actin-like ATPase domain"/>
    <property type="match status" value="2"/>
</dbReference>
<dbReference type="PANTHER" id="PTHR43095">
    <property type="entry name" value="SUGAR KINASE"/>
    <property type="match status" value="1"/>
</dbReference>
<proteinExistence type="predicted"/>
<dbReference type="Gene3D" id="3.30.420.40">
    <property type="match status" value="2"/>
</dbReference>
<evidence type="ECO:0000313" key="7">
    <source>
        <dbReference type="EMBL" id="CAB4872981.1"/>
    </source>
</evidence>
<evidence type="ECO:0000256" key="1">
    <source>
        <dbReference type="ARBA" id="ARBA00022679"/>
    </source>
</evidence>
<dbReference type="EMBL" id="CAEZXX010000222">
    <property type="protein sequence ID" value="CAB4729480.1"/>
    <property type="molecule type" value="Genomic_DNA"/>
</dbReference>
<keyword evidence="2" id="KW-0418">Kinase</keyword>
<dbReference type="CDD" id="cd00366">
    <property type="entry name" value="ASKHA_NBD_FGGY"/>
    <property type="match status" value="1"/>
</dbReference>
<dbReference type="PIRSF" id="PIRSF000538">
    <property type="entry name" value="GlpK"/>
    <property type="match status" value="1"/>
</dbReference>
<accession>A0A6J6S3B8</accession>
<dbReference type="InterPro" id="IPR018484">
    <property type="entry name" value="FGGY_N"/>
</dbReference>
<dbReference type="GO" id="GO:0016301">
    <property type="term" value="F:kinase activity"/>
    <property type="evidence" value="ECO:0007669"/>
    <property type="project" value="UniProtKB-KW"/>
</dbReference>
<evidence type="ECO:0000259" key="3">
    <source>
        <dbReference type="Pfam" id="PF00370"/>
    </source>
</evidence>
<dbReference type="Pfam" id="PF00370">
    <property type="entry name" value="FGGY_N"/>
    <property type="match status" value="1"/>
</dbReference>
<organism evidence="5">
    <name type="scientific">freshwater metagenome</name>
    <dbReference type="NCBI Taxonomy" id="449393"/>
    <lineage>
        <taxon>unclassified sequences</taxon>
        <taxon>metagenomes</taxon>
        <taxon>ecological metagenomes</taxon>
    </lineage>
</organism>
<name>A0A6J6S3B8_9ZZZZ</name>
<dbReference type="InterPro" id="IPR018485">
    <property type="entry name" value="FGGY_C"/>
</dbReference>
<feature type="domain" description="Carbohydrate kinase FGGY C-terminal" evidence="4">
    <location>
        <begin position="272"/>
        <end position="458"/>
    </location>
</feature>
<evidence type="ECO:0000256" key="2">
    <source>
        <dbReference type="ARBA" id="ARBA00022777"/>
    </source>
</evidence>
<reference evidence="5" key="1">
    <citation type="submission" date="2020-05" db="EMBL/GenBank/DDBJ databases">
        <authorList>
            <person name="Chiriac C."/>
            <person name="Salcher M."/>
            <person name="Ghai R."/>
            <person name="Kavagutti S V."/>
        </authorList>
    </citation>
    <scope>NUCLEOTIDE SEQUENCE</scope>
</reference>